<organism evidence="1 2">
    <name type="scientific">Rosistilla oblonga</name>
    <dbReference type="NCBI Taxonomy" id="2527990"/>
    <lineage>
        <taxon>Bacteria</taxon>
        <taxon>Pseudomonadati</taxon>
        <taxon>Planctomycetota</taxon>
        <taxon>Planctomycetia</taxon>
        <taxon>Pirellulales</taxon>
        <taxon>Pirellulaceae</taxon>
        <taxon>Rosistilla</taxon>
    </lineage>
</organism>
<gene>
    <name evidence="1" type="ORF">Mal33_54830</name>
</gene>
<name>A0A518J284_9BACT</name>
<proteinExistence type="predicted"/>
<dbReference type="InterPro" id="IPR027417">
    <property type="entry name" value="P-loop_NTPase"/>
</dbReference>
<protein>
    <submittedName>
        <fullName evidence="1">Zeta toxin</fullName>
    </submittedName>
</protein>
<accession>A0A518J284</accession>
<evidence type="ECO:0000313" key="2">
    <source>
        <dbReference type="Proteomes" id="UP000316770"/>
    </source>
</evidence>
<sequence>MIESQKPTVYVIAGPNGAGKTTFAQEYLLKHANCDEFVNADLIAAGLSPYKPESQSVAAGRLMLDRIDELTSAKQIFAFETTLAGRGHVKRLRRMRNKQGYRIVVFFIWLPSVEQAVARVAARVREGGHAIPEPTIRRRYRLGIQNFGQLYAPFVDHWLVYDGSSRPAVIVVEQNDATNTVFDDDRYEFILQRTPELLP</sequence>
<evidence type="ECO:0000313" key="1">
    <source>
        <dbReference type="EMBL" id="QDV59448.1"/>
    </source>
</evidence>
<reference evidence="1 2" key="1">
    <citation type="submission" date="2019-02" db="EMBL/GenBank/DDBJ databases">
        <title>Deep-cultivation of Planctomycetes and their phenomic and genomic characterization uncovers novel biology.</title>
        <authorList>
            <person name="Wiegand S."/>
            <person name="Jogler M."/>
            <person name="Boedeker C."/>
            <person name="Pinto D."/>
            <person name="Vollmers J."/>
            <person name="Rivas-Marin E."/>
            <person name="Kohn T."/>
            <person name="Peeters S.H."/>
            <person name="Heuer A."/>
            <person name="Rast P."/>
            <person name="Oberbeckmann S."/>
            <person name="Bunk B."/>
            <person name="Jeske O."/>
            <person name="Meyerdierks A."/>
            <person name="Storesund J.E."/>
            <person name="Kallscheuer N."/>
            <person name="Luecker S."/>
            <person name="Lage O.M."/>
            <person name="Pohl T."/>
            <person name="Merkel B.J."/>
            <person name="Hornburger P."/>
            <person name="Mueller R.-W."/>
            <person name="Bruemmer F."/>
            <person name="Labrenz M."/>
            <person name="Spormann A.M."/>
            <person name="Op den Camp H."/>
            <person name="Overmann J."/>
            <person name="Amann R."/>
            <person name="Jetten M.S.M."/>
            <person name="Mascher T."/>
            <person name="Medema M.H."/>
            <person name="Devos D.P."/>
            <person name="Kaster A.-K."/>
            <person name="Ovreas L."/>
            <person name="Rohde M."/>
            <person name="Galperin M.Y."/>
            <person name="Jogler C."/>
        </authorList>
    </citation>
    <scope>NUCLEOTIDE SEQUENCE [LARGE SCALE GENOMIC DNA]</scope>
    <source>
        <strain evidence="1 2">Mal33</strain>
    </source>
</reference>
<dbReference type="Pfam" id="PF13671">
    <property type="entry name" value="AAA_33"/>
    <property type="match status" value="1"/>
</dbReference>
<dbReference type="Proteomes" id="UP000316770">
    <property type="component" value="Chromosome"/>
</dbReference>
<keyword evidence="2" id="KW-1185">Reference proteome</keyword>
<dbReference type="RefSeq" id="WP_197452918.1">
    <property type="nucleotide sequence ID" value="NZ_CP036318.1"/>
</dbReference>
<dbReference type="EMBL" id="CP036318">
    <property type="protein sequence ID" value="QDV59448.1"/>
    <property type="molecule type" value="Genomic_DNA"/>
</dbReference>
<dbReference type="PANTHER" id="PTHR39206">
    <property type="entry name" value="SLL8004 PROTEIN"/>
    <property type="match status" value="1"/>
</dbReference>
<dbReference type="PANTHER" id="PTHR39206:SF1">
    <property type="entry name" value="SLL8004 PROTEIN"/>
    <property type="match status" value="1"/>
</dbReference>
<dbReference type="Gene3D" id="3.40.50.300">
    <property type="entry name" value="P-loop containing nucleotide triphosphate hydrolases"/>
    <property type="match status" value="1"/>
</dbReference>
<dbReference type="AlphaFoldDB" id="A0A518J284"/>
<dbReference type="SUPFAM" id="SSF52540">
    <property type="entry name" value="P-loop containing nucleoside triphosphate hydrolases"/>
    <property type="match status" value="1"/>
</dbReference>